<gene>
    <name evidence="1" type="ORF">O6H91_16G002900</name>
</gene>
<dbReference type="EMBL" id="CM055107">
    <property type="protein sequence ID" value="KAJ7526358.1"/>
    <property type="molecule type" value="Genomic_DNA"/>
</dbReference>
<dbReference type="Proteomes" id="UP001162992">
    <property type="component" value="Chromosome 16"/>
</dbReference>
<proteinExistence type="predicted"/>
<sequence length="117" mass="12864">MRGQNIAGAKISRSSKANLQSGSKAKLTSNYLGSYAFLLQQTLLLRSHYTSPIQLQGLGKHFAQQVKKQVKCFPQQAYPSPSAIAEEKLQILEENSYPLLPRSCSSRGILAAIKNLD</sequence>
<comment type="caution">
    <text evidence="1">The sequence shown here is derived from an EMBL/GenBank/DDBJ whole genome shotgun (WGS) entry which is preliminary data.</text>
</comment>
<accession>A0ACC2B9F4</accession>
<evidence type="ECO:0000313" key="2">
    <source>
        <dbReference type="Proteomes" id="UP001162992"/>
    </source>
</evidence>
<reference evidence="2" key="1">
    <citation type="journal article" date="2024" name="Proc. Natl. Acad. Sci. U.S.A.">
        <title>Extraordinary preservation of gene collinearity over three hundred million years revealed in homosporous lycophytes.</title>
        <authorList>
            <person name="Li C."/>
            <person name="Wickell D."/>
            <person name="Kuo L.Y."/>
            <person name="Chen X."/>
            <person name="Nie B."/>
            <person name="Liao X."/>
            <person name="Peng D."/>
            <person name="Ji J."/>
            <person name="Jenkins J."/>
            <person name="Williams M."/>
            <person name="Shu S."/>
            <person name="Plott C."/>
            <person name="Barry K."/>
            <person name="Rajasekar S."/>
            <person name="Grimwood J."/>
            <person name="Han X."/>
            <person name="Sun S."/>
            <person name="Hou Z."/>
            <person name="He W."/>
            <person name="Dai G."/>
            <person name="Sun C."/>
            <person name="Schmutz J."/>
            <person name="Leebens-Mack J.H."/>
            <person name="Li F.W."/>
            <person name="Wang L."/>
        </authorList>
    </citation>
    <scope>NUCLEOTIDE SEQUENCE [LARGE SCALE GENOMIC DNA]</scope>
    <source>
        <strain evidence="2">cv. PW_Plant_1</strain>
    </source>
</reference>
<keyword evidence="2" id="KW-1185">Reference proteome</keyword>
<organism evidence="1 2">
    <name type="scientific">Diphasiastrum complanatum</name>
    <name type="common">Issler's clubmoss</name>
    <name type="synonym">Lycopodium complanatum</name>
    <dbReference type="NCBI Taxonomy" id="34168"/>
    <lineage>
        <taxon>Eukaryota</taxon>
        <taxon>Viridiplantae</taxon>
        <taxon>Streptophyta</taxon>
        <taxon>Embryophyta</taxon>
        <taxon>Tracheophyta</taxon>
        <taxon>Lycopodiopsida</taxon>
        <taxon>Lycopodiales</taxon>
        <taxon>Lycopodiaceae</taxon>
        <taxon>Lycopodioideae</taxon>
        <taxon>Diphasiastrum</taxon>
    </lineage>
</organism>
<evidence type="ECO:0000313" key="1">
    <source>
        <dbReference type="EMBL" id="KAJ7526358.1"/>
    </source>
</evidence>
<name>A0ACC2B9F4_DIPCM</name>
<protein>
    <submittedName>
        <fullName evidence="1">Uncharacterized protein</fullName>
    </submittedName>
</protein>